<evidence type="ECO:0000256" key="6">
    <source>
        <dbReference type="ARBA" id="ARBA00023125"/>
    </source>
</evidence>
<dbReference type="GO" id="GO:0030983">
    <property type="term" value="F:mismatched DNA binding"/>
    <property type="evidence" value="ECO:0007669"/>
    <property type="project" value="InterPro"/>
</dbReference>
<dbReference type="SUPFAM" id="SSF53150">
    <property type="entry name" value="DNA repair protein MutS, domain II"/>
    <property type="match status" value="1"/>
</dbReference>
<dbReference type="InterPro" id="IPR036187">
    <property type="entry name" value="DNA_mismatch_repair_MutS_sf"/>
</dbReference>
<keyword evidence="6 9" id="KW-0238">DNA-binding</keyword>
<proteinExistence type="inferred from homology"/>
<evidence type="ECO:0000256" key="3">
    <source>
        <dbReference type="ARBA" id="ARBA00022741"/>
    </source>
</evidence>
<evidence type="ECO:0000256" key="9">
    <source>
        <dbReference type="HAMAP-Rule" id="MF_00096"/>
    </source>
</evidence>
<dbReference type="CDD" id="cd03284">
    <property type="entry name" value="ABC_MutS1"/>
    <property type="match status" value="1"/>
</dbReference>
<comment type="similarity">
    <text evidence="1 9 10">Belongs to the DNA mismatch repair MutS family.</text>
</comment>
<dbReference type="PANTHER" id="PTHR11361">
    <property type="entry name" value="DNA MISMATCH REPAIR PROTEIN MUTS FAMILY MEMBER"/>
    <property type="match status" value="1"/>
</dbReference>
<dbReference type="PANTHER" id="PTHR11361:SF34">
    <property type="entry name" value="DNA MISMATCH REPAIR PROTEIN MSH1, MITOCHONDRIAL"/>
    <property type="match status" value="1"/>
</dbReference>
<reference evidence="13" key="1">
    <citation type="journal article" date="2014" name="Int. J. Syst. Evol. Microbiol.">
        <title>Complete genome sequence of Corynebacterium casei LMG S-19264T (=DSM 44701T), isolated from a smear-ripened cheese.</title>
        <authorList>
            <consortium name="US DOE Joint Genome Institute (JGI-PGF)"/>
            <person name="Walter F."/>
            <person name="Albersmeier A."/>
            <person name="Kalinowski J."/>
            <person name="Ruckert C."/>
        </authorList>
    </citation>
    <scope>NUCLEOTIDE SEQUENCE</scope>
    <source>
        <strain evidence="13">CCM 7897</strain>
    </source>
</reference>
<dbReference type="Gene3D" id="3.40.1170.10">
    <property type="entry name" value="DNA repair protein MutS, domain I"/>
    <property type="match status" value="1"/>
</dbReference>
<dbReference type="InterPro" id="IPR017261">
    <property type="entry name" value="DNA_mismatch_repair_MutS/MSH"/>
</dbReference>
<keyword evidence="3 9" id="KW-0547">Nucleotide-binding</keyword>
<dbReference type="InterPro" id="IPR016151">
    <property type="entry name" value="DNA_mismatch_repair_MutS_N"/>
</dbReference>
<dbReference type="InterPro" id="IPR036678">
    <property type="entry name" value="MutS_con_dom_sf"/>
</dbReference>
<organism evidence="13 14">
    <name type="scientific">Azorhizobium oxalatiphilum</name>
    <dbReference type="NCBI Taxonomy" id="980631"/>
    <lineage>
        <taxon>Bacteria</taxon>
        <taxon>Pseudomonadati</taxon>
        <taxon>Pseudomonadota</taxon>
        <taxon>Alphaproteobacteria</taxon>
        <taxon>Hyphomicrobiales</taxon>
        <taxon>Xanthobacteraceae</taxon>
        <taxon>Azorhizobium</taxon>
    </lineage>
</organism>
<sequence>MMDDTALPARADADVEDLSPAEDAGAKTASAKTAGTDKSSADKDNRVSPMMAQYVEIKAANPGSLLFYRMGDFYELFFEDAEIAAQALGIVLTKRGKHLGEDIPMCGVPLVRAEEYLHKLIALGHRVAVCDQLEDPAEAKKRGSKSVVRRDVTRLVTPGTITEDSLLDAKRENVLLAVARTRATGDGAYDYALAFTDVSTGSFRVVASDHEMLAADLARIDAAEILISDAVYDDEEMRDFWRDLETPVTPLPKQSFDGPQAEKRLAGFFGVATADAFGSFSRAELIAAAAIVAYIERTQLGARPALAPPQREADGGSMLIDAGTRVNLELIRTTSGERRGSLLAAVDRTVTAAGARLLSRRLSEPLTDIAAIRARHDAVGFLVEETELRDGLRKRLAAAPDLARALSRLSLQRGSPRDLGAIAAGLKEGLAISSLFGVEPPRDLARCARRLAAVEPWLAEELTAALADDLPHNRRDGGFVRQGYDLDLDSTRSLRDESRRVVAALEQRYIEETGVRSLKIKHNGVLGYFVEVTAQNADRLREEPFNATFVHRQTMAGAVRFTSVELGELESRIASAGERALALEQAIFDKLAAAVVAASGPIRDAAEALAELDVLSGLARLAVDERYVRPEMTEGVDFAISGGRHPVVEQALARGSGGPFVANDCDLSAPESMKDARIWLVTGPNMAGKSTFLRQNALIAVLAQAGGFVPVTSAKLGIVDRLFSRVGAADDLARGRSTFMVEMVETAAILNQATPKSLVILDEIGRGTSTFDGMSIAWASLEHLHEMNRCRALFATHFHELTALTQRCNRLANATVKVTEWQGDVVFLHEVVPGAADRSYGIQVAKLAGLPKAVIARAKAVLAELEAAERVSPAQRLLDELPLFAAAARPVSSGSAVSAEPLPPEPALMELEALDPDSLTPRAALDALYRLKALLAESKGEY</sequence>
<dbReference type="InterPro" id="IPR027417">
    <property type="entry name" value="P-loop_NTPase"/>
</dbReference>
<dbReference type="GO" id="GO:0006298">
    <property type="term" value="P:mismatch repair"/>
    <property type="evidence" value="ECO:0007669"/>
    <property type="project" value="UniProtKB-UniRule"/>
</dbReference>
<evidence type="ECO:0000313" key="14">
    <source>
        <dbReference type="Proteomes" id="UP000606044"/>
    </source>
</evidence>
<evidence type="ECO:0000259" key="12">
    <source>
        <dbReference type="PROSITE" id="PS00486"/>
    </source>
</evidence>
<dbReference type="SUPFAM" id="SSF52540">
    <property type="entry name" value="P-loop containing nucleoside triphosphate hydrolases"/>
    <property type="match status" value="1"/>
</dbReference>
<feature type="compositionally biased region" description="Low complexity" evidence="11">
    <location>
        <begin position="26"/>
        <end position="38"/>
    </location>
</feature>
<dbReference type="NCBIfam" id="NF003810">
    <property type="entry name" value="PRK05399.1"/>
    <property type="match status" value="1"/>
</dbReference>
<dbReference type="SUPFAM" id="SSF55271">
    <property type="entry name" value="DNA repair protein MutS, domain I"/>
    <property type="match status" value="1"/>
</dbReference>
<dbReference type="GO" id="GO:0003684">
    <property type="term" value="F:damaged DNA binding"/>
    <property type="evidence" value="ECO:0007669"/>
    <property type="project" value="UniProtKB-UniRule"/>
</dbReference>
<dbReference type="AlphaFoldDB" id="A0A917FEJ0"/>
<accession>A0A917FEJ0</accession>
<feature type="domain" description="DNA mismatch repair proteins mutS family" evidence="12">
    <location>
        <begin position="757"/>
        <end position="773"/>
    </location>
</feature>
<dbReference type="Pfam" id="PF00488">
    <property type="entry name" value="MutS_V"/>
    <property type="match status" value="1"/>
</dbReference>
<keyword evidence="5 9" id="KW-0067">ATP-binding</keyword>
<evidence type="ECO:0000256" key="7">
    <source>
        <dbReference type="ARBA" id="ARBA00023204"/>
    </source>
</evidence>
<dbReference type="Pfam" id="PF05190">
    <property type="entry name" value="MutS_IV"/>
    <property type="match status" value="1"/>
</dbReference>
<dbReference type="PROSITE" id="PS00486">
    <property type="entry name" value="DNA_MISMATCH_REPAIR_2"/>
    <property type="match status" value="1"/>
</dbReference>
<dbReference type="InterPro" id="IPR007695">
    <property type="entry name" value="DNA_mismatch_repair_MutS-lik_N"/>
</dbReference>
<evidence type="ECO:0000256" key="10">
    <source>
        <dbReference type="RuleBase" id="RU003756"/>
    </source>
</evidence>
<dbReference type="GO" id="GO:0140664">
    <property type="term" value="F:ATP-dependent DNA damage sensor activity"/>
    <property type="evidence" value="ECO:0007669"/>
    <property type="project" value="InterPro"/>
</dbReference>
<protein>
    <recommendedName>
        <fullName evidence="2 9">DNA mismatch repair protein MutS</fullName>
    </recommendedName>
</protein>
<dbReference type="EMBL" id="BMCT01000006">
    <property type="protein sequence ID" value="GGF75970.1"/>
    <property type="molecule type" value="Genomic_DNA"/>
</dbReference>
<evidence type="ECO:0000256" key="1">
    <source>
        <dbReference type="ARBA" id="ARBA00006271"/>
    </source>
</evidence>
<evidence type="ECO:0000256" key="4">
    <source>
        <dbReference type="ARBA" id="ARBA00022763"/>
    </source>
</evidence>
<dbReference type="Proteomes" id="UP000606044">
    <property type="component" value="Unassembled WGS sequence"/>
</dbReference>
<dbReference type="InterPro" id="IPR005748">
    <property type="entry name" value="DNA_mismatch_repair_MutS"/>
</dbReference>
<dbReference type="Pfam" id="PF05188">
    <property type="entry name" value="MutS_II"/>
    <property type="match status" value="1"/>
</dbReference>
<feature type="binding site" evidence="9">
    <location>
        <begin position="683"/>
        <end position="690"/>
    </location>
    <ligand>
        <name>ATP</name>
        <dbReference type="ChEBI" id="CHEBI:30616"/>
    </ligand>
</feature>
<dbReference type="PIRSF" id="PIRSF037677">
    <property type="entry name" value="DNA_mis_repair_Msh6"/>
    <property type="match status" value="1"/>
</dbReference>
<evidence type="ECO:0000313" key="13">
    <source>
        <dbReference type="EMBL" id="GGF75970.1"/>
    </source>
</evidence>
<dbReference type="NCBIfam" id="TIGR01070">
    <property type="entry name" value="mutS1"/>
    <property type="match status" value="1"/>
</dbReference>
<dbReference type="Gene3D" id="6.10.140.430">
    <property type="match status" value="1"/>
</dbReference>
<dbReference type="GO" id="GO:0005829">
    <property type="term" value="C:cytosol"/>
    <property type="evidence" value="ECO:0007669"/>
    <property type="project" value="TreeGrafter"/>
</dbReference>
<dbReference type="GO" id="GO:0005524">
    <property type="term" value="F:ATP binding"/>
    <property type="evidence" value="ECO:0007669"/>
    <property type="project" value="UniProtKB-UniRule"/>
</dbReference>
<feature type="region of interest" description="Disordered" evidence="11">
    <location>
        <begin position="1"/>
        <end position="45"/>
    </location>
</feature>
<dbReference type="InterPro" id="IPR007861">
    <property type="entry name" value="DNA_mismatch_repair_MutS_clamp"/>
</dbReference>
<reference evidence="13" key="2">
    <citation type="submission" date="2020-09" db="EMBL/GenBank/DDBJ databases">
        <authorList>
            <person name="Sun Q."/>
            <person name="Sedlacek I."/>
        </authorList>
    </citation>
    <scope>NUCLEOTIDE SEQUENCE</scope>
    <source>
        <strain evidence="13">CCM 7897</strain>
    </source>
</reference>
<dbReference type="InterPro" id="IPR045076">
    <property type="entry name" value="MutS"/>
</dbReference>
<evidence type="ECO:0000256" key="2">
    <source>
        <dbReference type="ARBA" id="ARBA00021982"/>
    </source>
</evidence>
<dbReference type="InterPro" id="IPR007696">
    <property type="entry name" value="DNA_mismatch_repair_MutS_core"/>
</dbReference>
<dbReference type="Gene3D" id="3.40.50.300">
    <property type="entry name" value="P-loop containing nucleotide triphosphate hydrolases"/>
    <property type="match status" value="1"/>
</dbReference>
<comment type="caution">
    <text evidence="13">The sequence shown here is derived from an EMBL/GenBank/DDBJ whole genome shotgun (WGS) entry which is preliminary data.</text>
</comment>
<gene>
    <name evidence="9 13" type="primary">mutS</name>
    <name evidence="13" type="ORF">GCM10007301_39950</name>
</gene>
<dbReference type="Gene3D" id="3.30.420.110">
    <property type="entry name" value="MutS, connector domain"/>
    <property type="match status" value="1"/>
</dbReference>
<dbReference type="SMART" id="SM00533">
    <property type="entry name" value="MUTSd"/>
    <property type="match status" value="1"/>
</dbReference>
<keyword evidence="4 9" id="KW-0227">DNA damage</keyword>
<dbReference type="FunFam" id="3.40.1170.10:FF:000001">
    <property type="entry name" value="DNA mismatch repair protein MutS"/>
    <property type="match status" value="1"/>
</dbReference>
<dbReference type="HAMAP" id="MF_00096">
    <property type="entry name" value="MutS"/>
    <property type="match status" value="1"/>
</dbReference>
<dbReference type="Gene3D" id="1.10.1420.10">
    <property type="match status" value="2"/>
</dbReference>
<evidence type="ECO:0000256" key="11">
    <source>
        <dbReference type="SAM" id="MobiDB-lite"/>
    </source>
</evidence>
<keyword evidence="7 9" id="KW-0234">DNA repair</keyword>
<comment type="function">
    <text evidence="8 9">This protein is involved in the repair of mismatches in DNA. It is possible that it carries out the mismatch recognition step. This protein has a weak ATPase activity.</text>
</comment>
<dbReference type="Pfam" id="PF05192">
    <property type="entry name" value="MutS_III"/>
    <property type="match status" value="1"/>
</dbReference>
<evidence type="ECO:0000256" key="5">
    <source>
        <dbReference type="ARBA" id="ARBA00022840"/>
    </source>
</evidence>
<dbReference type="SMART" id="SM00534">
    <property type="entry name" value="MUTSac"/>
    <property type="match status" value="1"/>
</dbReference>
<dbReference type="SUPFAM" id="SSF48334">
    <property type="entry name" value="DNA repair protein MutS, domain III"/>
    <property type="match status" value="1"/>
</dbReference>
<name>A0A917FEJ0_9HYPH</name>
<keyword evidence="14" id="KW-1185">Reference proteome</keyword>
<evidence type="ECO:0000256" key="8">
    <source>
        <dbReference type="ARBA" id="ARBA00024647"/>
    </source>
</evidence>
<dbReference type="InterPro" id="IPR000432">
    <property type="entry name" value="DNA_mismatch_repair_MutS_C"/>
</dbReference>
<dbReference type="Pfam" id="PF01624">
    <property type="entry name" value="MutS_I"/>
    <property type="match status" value="1"/>
</dbReference>
<dbReference type="InterPro" id="IPR007860">
    <property type="entry name" value="DNA_mmatch_repair_MutS_con_dom"/>
</dbReference>